<name>X1FJH3_9ZZZZ</name>
<comment type="caution">
    <text evidence="2">The sequence shown here is derived from an EMBL/GenBank/DDBJ whole genome shotgun (WGS) entry which is preliminary data.</text>
</comment>
<protein>
    <recommendedName>
        <fullName evidence="1">GWxTD domain-containing protein</fullName>
    </recommendedName>
</protein>
<dbReference type="NCBIfam" id="TIGR04514">
    <property type="entry name" value="GWxTD_dom"/>
    <property type="match status" value="1"/>
</dbReference>
<gene>
    <name evidence="2" type="ORF">S03H2_19519</name>
</gene>
<dbReference type="Pfam" id="PF20094">
    <property type="entry name" value="GWxTD_dom"/>
    <property type="match status" value="1"/>
</dbReference>
<dbReference type="EMBL" id="BARU01010198">
    <property type="protein sequence ID" value="GAH45826.1"/>
    <property type="molecule type" value="Genomic_DNA"/>
</dbReference>
<reference evidence="2" key="1">
    <citation type="journal article" date="2014" name="Front. Microbiol.">
        <title>High frequency of phylogenetically diverse reductive dehalogenase-homologous genes in deep subseafloor sedimentary metagenomes.</title>
        <authorList>
            <person name="Kawai M."/>
            <person name="Futagami T."/>
            <person name="Toyoda A."/>
            <person name="Takaki Y."/>
            <person name="Nishi S."/>
            <person name="Hori S."/>
            <person name="Arai W."/>
            <person name="Tsubouchi T."/>
            <person name="Morono Y."/>
            <person name="Uchiyama I."/>
            <person name="Ito T."/>
            <person name="Fujiyama A."/>
            <person name="Inagaki F."/>
            <person name="Takami H."/>
        </authorList>
    </citation>
    <scope>NUCLEOTIDE SEQUENCE</scope>
    <source>
        <strain evidence="2">Expedition CK06-06</strain>
    </source>
</reference>
<feature type="non-terminal residue" evidence="2">
    <location>
        <position position="161"/>
    </location>
</feature>
<sequence length="161" mass="19283">MTKWEKDIFKHLPDKESREEFIGDFWAKRDPDPATEENEFKEEFFRRIDYANRRFREGIPGWKTDRGRIYIYLGPPDSFEDRPMLNLPGVKGLILWIYYNQVAVTFIDEKGDGRYAMDLNPQYGYFGDLFGALERARLGYTRNEDIFGKKFVDFDVEYDKE</sequence>
<dbReference type="AlphaFoldDB" id="X1FJH3"/>
<evidence type="ECO:0000259" key="1">
    <source>
        <dbReference type="Pfam" id="PF20094"/>
    </source>
</evidence>
<organism evidence="2">
    <name type="scientific">marine sediment metagenome</name>
    <dbReference type="NCBI Taxonomy" id="412755"/>
    <lineage>
        <taxon>unclassified sequences</taxon>
        <taxon>metagenomes</taxon>
        <taxon>ecological metagenomes</taxon>
    </lineage>
</organism>
<dbReference type="InterPro" id="IPR030959">
    <property type="entry name" value="GWxTD_dom"/>
</dbReference>
<feature type="domain" description="GWxTD" evidence="1">
    <location>
        <begin position="10"/>
        <end position="80"/>
    </location>
</feature>
<accession>X1FJH3</accession>
<proteinExistence type="predicted"/>
<evidence type="ECO:0000313" key="2">
    <source>
        <dbReference type="EMBL" id="GAH45826.1"/>
    </source>
</evidence>